<evidence type="ECO:0000256" key="15">
    <source>
        <dbReference type="RuleBase" id="RU003530"/>
    </source>
</evidence>
<dbReference type="SUPFAM" id="SSF52540">
    <property type="entry name" value="P-loop containing nucleoside triphosphate hydrolases"/>
    <property type="match status" value="1"/>
</dbReference>
<dbReference type="GO" id="GO:0005737">
    <property type="term" value="C:cytoplasm"/>
    <property type="evidence" value="ECO:0007669"/>
    <property type="project" value="UniProtKB-SubCell"/>
</dbReference>
<evidence type="ECO:0000256" key="7">
    <source>
        <dbReference type="ARBA" id="ARBA00022490"/>
    </source>
</evidence>
<evidence type="ECO:0000256" key="13">
    <source>
        <dbReference type="ARBA" id="ARBA00032866"/>
    </source>
</evidence>
<evidence type="ECO:0000256" key="2">
    <source>
        <dbReference type="ARBA" id="ARBA00004496"/>
    </source>
</evidence>
<dbReference type="Gene3D" id="3.40.50.300">
    <property type="entry name" value="P-loop containing nucleotide triphosphate hydrolases"/>
    <property type="match status" value="1"/>
</dbReference>
<dbReference type="Pfam" id="PF00485">
    <property type="entry name" value="PRK"/>
    <property type="match status" value="1"/>
</dbReference>
<dbReference type="CDD" id="cd02025">
    <property type="entry name" value="PanK"/>
    <property type="match status" value="1"/>
</dbReference>
<dbReference type="HAMAP" id="MF_00215">
    <property type="entry name" value="Pantothen_kinase_1"/>
    <property type="match status" value="1"/>
</dbReference>
<dbReference type="PIRSF" id="PIRSF000545">
    <property type="entry name" value="Pantothenate_kin"/>
    <property type="match status" value="1"/>
</dbReference>
<evidence type="ECO:0000256" key="5">
    <source>
        <dbReference type="ARBA" id="ARBA00012102"/>
    </source>
</evidence>
<keyword evidence="7 14" id="KW-0963">Cytoplasm</keyword>
<evidence type="ECO:0000256" key="6">
    <source>
        <dbReference type="ARBA" id="ARBA00015080"/>
    </source>
</evidence>
<dbReference type="InterPro" id="IPR006083">
    <property type="entry name" value="PRK/URK"/>
</dbReference>
<reference evidence="17" key="1">
    <citation type="submission" date="2021-02" db="EMBL/GenBank/DDBJ databases">
        <title>Genome sequence of Rhodospirillales sp. strain TMPK1 isolated from soil.</title>
        <authorList>
            <person name="Nakai R."/>
            <person name="Kusada H."/>
            <person name="Tamaki H."/>
        </authorList>
    </citation>
    <scope>NUCLEOTIDE SEQUENCE</scope>
    <source>
        <strain evidence="17">TMPK1</strain>
    </source>
</reference>
<dbReference type="InterPro" id="IPR027417">
    <property type="entry name" value="P-loop_NTPase"/>
</dbReference>
<dbReference type="Proteomes" id="UP000681075">
    <property type="component" value="Unassembled WGS sequence"/>
</dbReference>
<comment type="catalytic activity">
    <reaction evidence="1 14 15">
        <text>(R)-pantothenate + ATP = (R)-4'-phosphopantothenate + ADP + H(+)</text>
        <dbReference type="Rhea" id="RHEA:16373"/>
        <dbReference type="ChEBI" id="CHEBI:10986"/>
        <dbReference type="ChEBI" id="CHEBI:15378"/>
        <dbReference type="ChEBI" id="CHEBI:29032"/>
        <dbReference type="ChEBI" id="CHEBI:30616"/>
        <dbReference type="ChEBI" id="CHEBI:456216"/>
        <dbReference type="EC" id="2.7.1.33"/>
    </reaction>
</comment>
<protein>
    <recommendedName>
        <fullName evidence="6 14">Pantothenate kinase</fullName>
        <ecNumber evidence="5 14">2.7.1.33</ecNumber>
    </recommendedName>
    <alternativeName>
        <fullName evidence="13 14">Pantothenic acid kinase</fullName>
    </alternativeName>
</protein>
<keyword evidence="18" id="KW-1185">Reference proteome</keyword>
<dbReference type="RefSeq" id="WP_420243011.1">
    <property type="nucleotide sequence ID" value="NZ_BOPV01000001.1"/>
</dbReference>
<dbReference type="EC" id="2.7.1.33" evidence="5 14"/>
<evidence type="ECO:0000256" key="12">
    <source>
        <dbReference type="ARBA" id="ARBA00022993"/>
    </source>
</evidence>
<evidence type="ECO:0000256" key="3">
    <source>
        <dbReference type="ARBA" id="ARBA00005225"/>
    </source>
</evidence>
<feature type="binding site" evidence="14">
    <location>
        <begin position="108"/>
        <end position="115"/>
    </location>
    <ligand>
        <name>ATP</name>
        <dbReference type="ChEBI" id="CHEBI:30616"/>
    </ligand>
</feature>
<gene>
    <name evidence="14 17" type="primary">coaA</name>
    <name evidence="17" type="ORF">TMPK1_21280</name>
</gene>
<evidence type="ECO:0000256" key="1">
    <source>
        <dbReference type="ARBA" id="ARBA00001206"/>
    </source>
</evidence>
<accession>A0A8S8XDK7</accession>
<name>A0A8S8XDK7_9PROT</name>
<comment type="pathway">
    <text evidence="3 14 15">Cofactor biosynthesis; coenzyme A biosynthesis; CoA from (R)-pantothenate: step 1/5.</text>
</comment>
<comment type="caution">
    <text evidence="17">The sequence shown here is derived from an EMBL/GenBank/DDBJ whole genome shotgun (WGS) entry which is preliminary data.</text>
</comment>
<evidence type="ECO:0000256" key="10">
    <source>
        <dbReference type="ARBA" id="ARBA00022777"/>
    </source>
</evidence>
<evidence type="ECO:0000259" key="16">
    <source>
        <dbReference type="Pfam" id="PF00485"/>
    </source>
</evidence>
<evidence type="ECO:0000256" key="4">
    <source>
        <dbReference type="ARBA" id="ARBA00006087"/>
    </source>
</evidence>
<evidence type="ECO:0000256" key="8">
    <source>
        <dbReference type="ARBA" id="ARBA00022679"/>
    </source>
</evidence>
<dbReference type="PANTHER" id="PTHR10285">
    <property type="entry name" value="URIDINE KINASE"/>
    <property type="match status" value="1"/>
</dbReference>
<keyword evidence="10 14" id="KW-0418">Kinase</keyword>
<evidence type="ECO:0000256" key="9">
    <source>
        <dbReference type="ARBA" id="ARBA00022741"/>
    </source>
</evidence>
<keyword evidence="8 14" id="KW-0808">Transferase</keyword>
<dbReference type="EMBL" id="BOPV01000001">
    <property type="protein sequence ID" value="GIL39891.1"/>
    <property type="molecule type" value="Genomic_DNA"/>
</dbReference>
<sequence>MIPASPKPASSSAQGSAGDEAISPYRVFTRADWAALRAHTPLTLSDDELERLRGVGDPVSLDEVRDVYLPLTRLLNLQVAAYRQLQVLRDAFLGRPSQRAPYLVAIAGSVAVGKSTFARVLAALLARWVDHPRVALVATDGFLLPNKELEARNLMHRKGFPESYDQKAMLRFLAAAKAGDATLSVPVYSHVDYDILPGKFDTIERPDVLLFEGLNVLQTAPGVSVMASDFFDFSIYVDTDEASVADWFLERFLLLQRTAFQNPDAYFHRFADMDREKSIAFARDVWRDINLPNLRDNIAPTRDRADLIVRKQADHSISEIRLRGAV</sequence>
<organism evidence="17 18">
    <name type="scientific">Roseiterribacter gracilis</name>
    <dbReference type="NCBI Taxonomy" id="2812848"/>
    <lineage>
        <taxon>Bacteria</taxon>
        <taxon>Pseudomonadati</taxon>
        <taxon>Pseudomonadota</taxon>
        <taxon>Alphaproteobacteria</taxon>
        <taxon>Rhodospirillales</taxon>
        <taxon>Roseiterribacteraceae</taxon>
        <taxon>Roseiterribacter</taxon>
    </lineage>
</organism>
<dbReference type="GO" id="GO:0015937">
    <property type="term" value="P:coenzyme A biosynthetic process"/>
    <property type="evidence" value="ECO:0007669"/>
    <property type="project" value="UniProtKB-UniRule"/>
</dbReference>
<comment type="similarity">
    <text evidence="4 14 15">Belongs to the prokaryotic pantothenate kinase family.</text>
</comment>
<feature type="domain" description="Phosphoribulokinase/uridine kinase" evidence="16">
    <location>
        <begin position="104"/>
        <end position="241"/>
    </location>
</feature>
<keyword evidence="12 14" id="KW-0173">Coenzyme A biosynthesis</keyword>
<comment type="subcellular location">
    <subcellularLocation>
        <location evidence="2 14 15">Cytoplasm</location>
    </subcellularLocation>
</comment>
<keyword evidence="11 14" id="KW-0067">ATP-binding</keyword>
<dbReference type="InterPro" id="IPR004566">
    <property type="entry name" value="PanK"/>
</dbReference>
<evidence type="ECO:0000313" key="18">
    <source>
        <dbReference type="Proteomes" id="UP000681075"/>
    </source>
</evidence>
<evidence type="ECO:0000256" key="14">
    <source>
        <dbReference type="HAMAP-Rule" id="MF_00215"/>
    </source>
</evidence>
<keyword evidence="9 14" id="KW-0547">Nucleotide-binding</keyword>
<dbReference type="GO" id="GO:0005524">
    <property type="term" value="F:ATP binding"/>
    <property type="evidence" value="ECO:0007669"/>
    <property type="project" value="UniProtKB-UniRule"/>
</dbReference>
<proteinExistence type="inferred from homology"/>
<evidence type="ECO:0000313" key="17">
    <source>
        <dbReference type="EMBL" id="GIL39891.1"/>
    </source>
</evidence>
<dbReference type="AlphaFoldDB" id="A0A8S8XDK7"/>
<evidence type="ECO:0000256" key="11">
    <source>
        <dbReference type="ARBA" id="ARBA00022840"/>
    </source>
</evidence>
<dbReference type="GO" id="GO:0004594">
    <property type="term" value="F:pantothenate kinase activity"/>
    <property type="evidence" value="ECO:0007669"/>
    <property type="project" value="UniProtKB-UniRule"/>
</dbReference>
<dbReference type="NCBIfam" id="TIGR00554">
    <property type="entry name" value="panK_bact"/>
    <property type="match status" value="1"/>
</dbReference>